<evidence type="ECO:0000256" key="5">
    <source>
        <dbReference type="ARBA" id="ARBA00022777"/>
    </source>
</evidence>
<evidence type="ECO:0000259" key="8">
    <source>
        <dbReference type="PROSITE" id="PS50109"/>
    </source>
</evidence>
<dbReference type="InterPro" id="IPR036097">
    <property type="entry name" value="HisK_dim/P_sf"/>
</dbReference>
<dbReference type="InterPro" id="IPR036890">
    <property type="entry name" value="HATPase_C_sf"/>
</dbReference>
<dbReference type="InterPro" id="IPR001789">
    <property type="entry name" value="Sig_transdc_resp-reg_receiver"/>
</dbReference>
<accession>A0A3G9G1U8</accession>
<evidence type="ECO:0000256" key="3">
    <source>
        <dbReference type="ARBA" id="ARBA00022553"/>
    </source>
</evidence>
<evidence type="ECO:0000259" key="9">
    <source>
        <dbReference type="PROSITE" id="PS50110"/>
    </source>
</evidence>
<dbReference type="GO" id="GO:0000155">
    <property type="term" value="F:phosphorelay sensor kinase activity"/>
    <property type="evidence" value="ECO:0007669"/>
    <property type="project" value="InterPro"/>
</dbReference>
<dbReference type="PANTHER" id="PTHR43047:SF64">
    <property type="entry name" value="HISTIDINE KINASE CONTAINING CHEY-HOMOLOGOUS RECEIVER DOMAIN AND PAS DOMAIN-RELATED"/>
    <property type="match status" value="1"/>
</dbReference>
<dbReference type="EC" id="2.7.13.3" evidence="2"/>
<feature type="domain" description="Histidine kinase" evidence="8">
    <location>
        <begin position="160"/>
        <end position="382"/>
    </location>
</feature>
<protein>
    <recommendedName>
        <fullName evidence="2">histidine kinase</fullName>
        <ecNumber evidence="2">2.7.13.3</ecNumber>
    </recommendedName>
</protein>
<dbReference type="PROSITE" id="PS50112">
    <property type="entry name" value="PAS"/>
    <property type="match status" value="1"/>
</dbReference>
<name>A0A3G9G1U8_9CAUL</name>
<dbReference type="PANTHER" id="PTHR43047">
    <property type="entry name" value="TWO-COMPONENT HISTIDINE PROTEIN KINASE"/>
    <property type="match status" value="1"/>
</dbReference>
<dbReference type="InterPro" id="IPR011006">
    <property type="entry name" value="CheY-like_superfamily"/>
</dbReference>
<feature type="domain" description="Response regulatory" evidence="9">
    <location>
        <begin position="402"/>
        <end position="521"/>
    </location>
</feature>
<dbReference type="Gene3D" id="3.30.450.20">
    <property type="entry name" value="PAS domain"/>
    <property type="match status" value="1"/>
</dbReference>
<organism evidence="12 13">
    <name type="scientific">Asticcacaulis excentricus</name>
    <dbReference type="NCBI Taxonomy" id="78587"/>
    <lineage>
        <taxon>Bacteria</taxon>
        <taxon>Pseudomonadati</taxon>
        <taxon>Pseudomonadota</taxon>
        <taxon>Alphaproteobacteria</taxon>
        <taxon>Caulobacterales</taxon>
        <taxon>Caulobacteraceae</taxon>
        <taxon>Asticcacaulis</taxon>
    </lineage>
</organism>
<keyword evidence="3 7" id="KW-0597">Phosphoprotein</keyword>
<evidence type="ECO:0000259" key="11">
    <source>
        <dbReference type="PROSITE" id="PS50113"/>
    </source>
</evidence>
<dbReference type="Gene3D" id="3.40.50.2300">
    <property type="match status" value="1"/>
</dbReference>
<dbReference type="Gene3D" id="3.30.565.10">
    <property type="entry name" value="Histidine kinase-like ATPase, C-terminal domain"/>
    <property type="match status" value="1"/>
</dbReference>
<dbReference type="SUPFAM" id="SSF55874">
    <property type="entry name" value="ATPase domain of HSP90 chaperone/DNA topoisomerase II/histidine kinase"/>
    <property type="match status" value="1"/>
</dbReference>
<dbReference type="Pfam" id="PF00512">
    <property type="entry name" value="HisKA"/>
    <property type="match status" value="1"/>
</dbReference>
<dbReference type="SMART" id="SM00086">
    <property type="entry name" value="PAC"/>
    <property type="match status" value="1"/>
</dbReference>
<dbReference type="SMART" id="SM00091">
    <property type="entry name" value="PAS"/>
    <property type="match status" value="1"/>
</dbReference>
<dbReference type="NCBIfam" id="TIGR00229">
    <property type="entry name" value="sensory_box"/>
    <property type="match status" value="1"/>
</dbReference>
<dbReference type="InterPro" id="IPR000014">
    <property type="entry name" value="PAS"/>
</dbReference>
<dbReference type="PRINTS" id="PR00344">
    <property type="entry name" value="BCTRLSENSOR"/>
</dbReference>
<dbReference type="InterPro" id="IPR004358">
    <property type="entry name" value="Sig_transdc_His_kin-like_C"/>
</dbReference>
<dbReference type="SUPFAM" id="SSF47384">
    <property type="entry name" value="Homodimeric domain of signal transducing histidine kinase"/>
    <property type="match status" value="1"/>
</dbReference>
<dbReference type="GO" id="GO:0008168">
    <property type="term" value="F:methyltransferase activity"/>
    <property type="evidence" value="ECO:0007669"/>
    <property type="project" value="UniProtKB-KW"/>
</dbReference>
<dbReference type="Gene3D" id="1.10.287.130">
    <property type="match status" value="1"/>
</dbReference>
<gene>
    <name evidence="12" type="ORF">EM6_0311</name>
</gene>
<dbReference type="InterPro" id="IPR001610">
    <property type="entry name" value="PAC"/>
</dbReference>
<dbReference type="InterPro" id="IPR003661">
    <property type="entry name" value="HisK_dim/P_dom"/>
</dbReference>
<dbReference type="Pfam" id="PF02518">
    <property type="entry name" value="HATPase_c"/>
    <property type="match status" value="1"/>
</dbReference>
<dbReference type="Proteomes" id="UP000278756">
    <property type="component" value="Chromosome 1"/>
</dbReference>
<keyword evidence="6" id="KW-0902">Two-component regulatory system</keyword>
<evidence type="ECO:0000256" key="7">
    <source>
        <dbReference type="PROSITE-ProRule" id="PRU00169"/>
    </source>
</evidence>
<evidence type="ECO:0000256" key="4">
    <source>
        <dbReference type="ARBA" id="ARBA00022679"/>
    </source>
</evidence>
<comment type="catalytic activity">
    <reaction evidence="1">
        <text>ATP + protein L-histidine = ADP + protein N-phospho-L-histidine.</text>
        <dbReference type="EC" id="2.7.13.3"/>
    </reaction>
</comment>
<dbReference type="InterPro" id="IPR005467">
    <property type="entry name" value="His_kinase_dom"/>
</dbReference>
<keyword evidence="5" id="KW-0418">Kinase</keyword>
<evidence type="ECO:0000313" key="12">
    <source>
        <dbReference type="EMBL" id="BBF79741.1"/>
    </source>
</evidence>
<dbReference type="CDD" id="cd16922">
    <property type="entry name" value="HATPase_EvgS-ArcB-TorS-like"/>
    <property type="match status" value="1"/>
</dbReference>
<sequence length="524" mass="57122">MDTGRPTSGASVLTDDTLSEAQHHSALLAAIVASSDDAIVSKTLDGIITTWNAGAERIFGYTAAEAVGQHITLIIPKDMHDEEYVIIGKVRSGQRVEHFQTVRRTKSGALIDISLTVSPVRDEAGRIIGASKIARDITRQKAIAAQLAEANRRRDEFMANMSHELRTPMNAVIGLAHILSLSPNLSEREQSYVSVLKQSGENLLHLINNLLDVSKIEAGAIELETRDFNLPELIEQTVAAPRVHAAEKGVGFGVTYGAQLREYYRGDPLRVQQILSNLLANAVKFTDTGRIDLRLSVVHAEADSARVRFEVMDTGVGIPPDKLDAIFEKFTQADASMTRRYGGTGLGLSIARALAEQMGGTLSAASTPGQGAIFTAELPLTHDPARPQTLEAAQPLSEGRRQVLIVEDYEPNIVVVSTLLDQMGLNYDVARTGTEALRRAEMRAYDLILMDVQMPGMDGFESTRRIRQMETQRALPATPVVAMTAHVRDSDRRRCFEAGMTGFIPKPFEPQTFMQVVGEAIAAA</sequence>
<proteinExistence type="predicted"/>
<reference evidence="13" key="2">
    <citation type="journal article" date="2017" name="Plant Physiol. Biochem.">
        <title>Differential oxidative and antioxidative response of duckweed Lemna minor toward plant growth promoting/inhibiting bacteria.</title>
        <authorList>
            <person name="Ishizawa H."/>
            <person name="Kuroda M."/>
            <person name="Morikawa M."/>
            <person name="Ike M."/>
        </authorList>
    </citation>
    <scope>NUCLEOTIDE SEQUENCE [LARGE SCALE GENOMIC DNA]</scope>
    <source>
        <strain evidence="13">M6</strain>
    </source>
</reference>
<dbReference type="GO" id="GO:0032259">
    <property type="term" value="P:methylation"/>
    <property type="evidence" value="ECO:0007669"/>
    <property type="project" value="UniProtKB-KW"/>
</dbReference>
<dbReference type="AlphaFoldDB" id="A0A3G9G1U8"/>
<dbReference type="SUPFAM" id="SSF55785">
    <property type="entry name" value="PYP-like sensor domain (PAS domain)"/>
    <property type="match status" value="1"/>
</dbReference>
<dbReference type="CDD" id="cd00082">
    <property type="entry name" value="HisKA"/>
    <property type="match status" value="1"/>
</dbReference>
<evidence type="ECO:0000313" key="13">
    <source>
        <dbReference type="Proteomes" id="UP000278756"/>
    </source>
</evidence>
<dbReference type="PROSITE" id="PS50109">
    <property type="entry name" value="HIS_KIN"/>
    <property type="match status" value="1"/>
</dbReference>
<dbReference type="SMART" id="SM00388">
    <property type="entry name" value="HisKA"/>
    <property type="match status" value="1"/>
</dbReference>
<dbReference type="CDD" id="cd17546">
    <property type="entry name" value="REC_hyHK_CKI1_RcsC-like"/>
    <property type="match status" value="1"/>
</dbReference>
<feature type="modified residue" description="4-aspartylphosphate" evidence="7">
    <location>
        <position position="451"/>
    </location>
</feature>
<dbReference type="SUPFAM" id="SSF52172">
    <property type="entry name" value="CheY-like"/>
    <property type="match status" value="1"/>
</dbReference>
<dbReference type="GO" id="GO:0006355">
    <property type="term" value="P:regulation of DNA-templated transcription"/>
    <property type="evidence" value="ECO:0007669"/>
    <property type="project" value="InterPro"/>
</dbReference>
<dbReference type="InterPro" id="IPR035965">
    <property type="entry name" value="PAS-like_dom_sf"/>
</dbReference>
<dbReference type="InterPro" id="IPR013767">
    <property type="entry name" value="PAS_fold"/>
</dbReference>
<feature type="domain" description="PAS" evidence="10">
    <location>
        <begin position="24"/>
        <end position="78"/>
    </location>
</feature>
<dbReference type="CDD" id="cd00130">
    <property type="entry name" value="PAS"/>
    <property type="match status" value="1"/>
</dbReference>
<dbReference type="Pfam" id="PF00072">
    <property type="entry name" value="Response_reg"/>
    <property type="match status" value="1"/>
</dbReference>
<dbReference type="SMART" id="SM00448">
    <property type="entry name" value="REC"/>
    <property type="match status" value="1"/>
</dbReference>
<dbReference type="FunFam" id="3.30.565.10:FF:000010">
    <property type="entry name" value="Sensor histidine kinase RcsC"/>
    <property type="match status" value="1"/>
</dbReference>
<dbReference type="PROSITE" id="PS50110">
    <property type="entry name" value="RESPONSE_REGULATORY"/>
    <property type="match status" value="1"/>
</dbReference>
<keyword evidence="12" id="KW-0489">Methyltransferase</keyword>
<keyword evidence="4 12" id="KW-0808">Transferase</keyword>
<dbReference type="Pfam" id="PF00989">
    <property type="entry name" value="PAS"/>
    <property type="match status" value="1"/>
</dbReference>
<dbReference type="InterPro" id="IPR003594">
    <property type="entry name" value="HATPase_dom"/>
</dbReference>
<reference evidence="13" key="1">
    <citation type="journal article" date="2017" name="Biotechnol. Biofuels">
        <title>Evaluation of environmental bacterial communities as a factor affecting the growth of duckweed Lemna minor.</title>
        <authorList>
            <person name="Ishizawa H."/>
            <person name="Kuroda M."/>
            <person name="Morikawa M."/>
            <person name="Ike M."/>
        </authorList>
    </citation>
    <scope>NUCLEOTIDE SEQUENCE [LARGE SCALE GENOMIC DNA]</scope>
    <source>
        <strain evidence="13">M6</strain>
    </source>
</reference>
<evidence type="ECO:0000259" key="10">
    <source>
        <dbReference type="PROSITE" id="PS50112"/>
    </source>
</evidence>
<dbReference type="SMART" id="SM00387">
    <property type="entry name" value="HATPase_c"/>
    <property type="match status" value="1"/>
</dbReference>
<dbReference type="InterPro" id="IPR000700">
    <property type="entry name" value="PAS-assoc_C"/>
</dbReference>
<evidence type="ECO:0000256" key="1">
    <source>
        <dbReference type="ARBA" id="ARBA00000085"/>
    </source>
</evidence>
<feature type="domain" description="PAC" evidence="11">
    <location>
        <begin position="95"/>
        <end position="149"/>
    </location>
</feature>
<evidence type="ECO:0000256" key="2">
    <source>
        <dbReference type="ARBA" id="ARBA00012438"/>
    </source>
</evidence>
<evidence type="ECO:0000256" key="6">
    <source>
        <dbReference type="ARBA" id="ARBA00023012"/>
    </source>
</evidence>
<dbReference type="EMBL" id="AP018827">
    <property type="protein sequence ID" value="BBF79741.1"/>
    <property type="molecule type" value="Genomic_DNA"/>
</dbReference>
<dbReference type="PROSITE" id="PS50113">
    <property type="entry name" value="PAC"/>
    <property type="match status" value="1"/>
</dbReference>